<evidence type="ECO:0000313" key="18">
    <source>
        <dbReference type="Proteomes" id="UP000460207"/>
    </source>
</evidence>
<evidence type="ECO:0000313" key="9">
    <source>
        <dbReference type="EMBL" id="OYS92895.1"/>
    </source>
</evidence>
<sequence>MKFIKTDTDVNLFENIIETESQVVTHLVIPAGKNVPEHFVDYDVIVVPIKGKAIFGDVTEKREEVVVPGDIVQLHPNEHHYLKAIEDTEVMVIKSKLK</sequence>
<reference evidence="10 17" key="8">
    <citation type="journal article" date="2018" name="Front. Microbiol.">
        <title>Comparative Genomics of the Herbivore Gut Symbiont Lactobacillus reuteri Reveals Genetic Diversity and Lifestyle Adaptation.</title>
        <authorList>
            <person name="Zhao J."/>
        </authorList>
    </citation>
    <scope>NUCLEOTIDE SEQUENCE [LARGE SCALE GENOMIC DNA]</scope>
    <source>
        <strain evidence="10 17">LR10</strain>
    </source>
</reference>
<evidence type="ECO:0000313" key="16">
    <source>
        <dbReference type="Proteomes" id="UP000216681"/>
    </source>
</evidence>
<reference evidence="7 14" key="2">
    <citation type="submission" date="2016-09" db="EMBL/GenBank/DDBJ databases">
        <title>Lactobacillus reuteri KLR3005, genome sequencing and assembly.</title>
        <authorList>
            <person name="Lee J.-Y."/>
            <person name="Kim E.B."/>
            <person name="Choi Y.-J."/>
        </authorList>
    </citation>
    <scope>NUCLEOTIDE SEQUENCE [LARGE SCALE GENOMIC DNA]</scope>
    <source>
        <strain evidence="7 14">KLR3005</strain>
    </source>
</reference>
<gene>
    <name evidence="6" type="ORF">B5D07_00455</name>
    <name evidence="7" type="ORF">BHL82_07355</name>
    <name evidence="5" type="ORF">BJI45_08020</name>
    <name evidence="8" type="ORF">CBF96_02875</name>
    <name evidence="9" type="ORF">CBG15_07955</name>
    <name evidence="10" type="ORF">DKZ22_04970</name>
    <name evidence="2" type="ORF">GIX76_03060</name>
    <name evidence="3" type="ORF">GIX81_05300</name>
    <name evidence="4" type="ORF">HF865_07775</name>
    <name evidence="1" type="ORF">LR3_08105</name>
</gene>
<dbReference type="EMBL" id="NGPL01000018">
    <property type="protein sequence ID" value="OYS70102.1"/>
    <property type="molecule type" value="Genomic_DNA"/>
</dbReference>
<reference evidence="15 16" key="5">
    <citation type="submission" date="2017-05" db="EMBL/GenBank/DDBJ databases">
        <authorList>
            <person name="Lin X.B."/>
            <person name="Stothard P."/>
            <person name="Tasseva G."/>
            <person name="Walter J."/>
        </authorList>
    </citation>
    <scope>NUCLEOTIDE SEQUENCE [LARGE SCALE GENOMIC DNA]</scope>
    <source>
        <strain evidence="9 16">105n</strain>
        <strain evidence="15">114h</strain>
    </source>
</reference>
<evidence type="ECO:0000313" key="19">
    <source>
        <dbReference type="Proteomes" id="UP000472879"/>
    </source>
</evidence>
<reference evidence="10" key="9">
    <citation type="submission" date="2018-05" db="EMBL/GenBank/DDBJ databases">
        <authorList>
            <person name="Peng X.Y."/>
            <person name="Xu Y.F."/>
            <person name="Luo D."/>
            <person name="Yu J."/>
            <person name="Gu J.Y."/>
        </authorList>
    </citation>
    <scope>NUCLEOTIDE SEQUENCE</scope>
    <source>
        <strain evidence="10">LR10</strain>
    </source>
</reference>
<dbReference type="Proteomes" id="UP000216681">
    <property type="component" value="Unassembled WGS sequence"/>
</dbReference>
<dbReference type="EMBL" id="JABAFN010000031">
    <property type="protein sequence ID" value="NME22591.1"/>
    <property type="molecule type" value="Genomic_DNA"/>
</dbReference>
<evidence type="ECO:0000313" key="17">
    <source>
        <dbReference type="Proteomes" id="UP000245980"/>
    </source>
</evidence>
<reference evidence="1 11" key="1">
    <citation type="submission" date="2014-06" db="EMBL/GenBank/DDBJ databases">
        <title>Genetic determinant of reutericyclin biosynthesis of Lactobacillus reuteri.</title>
        <authorList>
            <person name="Lin X."/>
            <person name="Duar R."/>
            <person name="Walter J."/>
            <person name="Gaenzle M."/>
        </authorList>
    </citation>
    <scope>NUCLEOTIDE SEQUENCE [LARGE SCALE GENOMIC DNA]</scope>
    <source>
        <strain evidence="1 11">LTH2584</strain>
    </source>
</reference>
<evidence type="ECO:0000313" key="10">
    <source>
        <dbReference type="EMBL" id="PWT42043.1"/>
    </source>
</evidence>
<reference evidence="18 19" key="10">
    <citation type="submission" date="2019-11" db="EMBL/GenBank/DDBJ databases">
        <title>Draft genome sequence of 12 host-associated Lactobacillus reuteri rodent strains.</title>
        <authorList>
            <person name="Zhang S."/>
            <person name="Ozcam M."/>
            <person name="Van Pijkeren J.P."/>
        </authorList>
    </citation>
    <scope>NUCLEOTIDE SEQUENCE [LARGE SCALE GENOMIC DNA]</scope>
    <source>
        <strain evidence="3 19">Lr4020</strain>
        <strain evidence="2 18">N4I</strain>
    </source>
</reference>
<dbReference type="InterPro" id="IPR014710">
    <property type="entry name" value="RmlC-like_jellyroll"/>
</dbReference>
<name>A0A073JQM8_LIMRT</name>
<comment type="caution">
    <text evidence="1">The sequence shown here is derived from an EMBL/GenBank/DDBJ whole genome shotgun (WGS) entry which is preliminary data.</text>
</comment>
<dbReference type="Proteomes" id="UP000587270">
    <property type="component" value="Unassembled WGS sequence"/>
</dbReference>
<evidence type="ECO:0000313" key="7">
    <source>
        <dbReference type="EMBL" id="OTA83862.1"/>
    </source>
</evidence>
<dbReference type="Gene3D" id="2.60.120.10">
    <property type="entry name" value="Jelly Rolls"/>
    <property type="match status" value="1"/>
</dbReference>
<dbReference type="EMBL" id="WJND01000003">
    <property type="protein sequence ID" value="MRG88982.1"/>
    <property type="molecule type" value="Genomic_DNA"/>
</dbReference>
<dbReference type="RefSeq" id="WP_003665339.1">
    <property type="nucleotide sequence ID" value="NZ_CABFNG010000004.1"/>
</dbReference>
<dbReference type="Proteomes" id="UP000189795">
    <property type="component" value="Unassembled WGS sequence"/>
</dbReference>
<reference evidence="15 16" key="7">
    <citation type="submission" date="2017-09" db="EMBL/GenBank/DDBJ databases">
        <title>Tripartite evolution among Lactobacillus johnsonii, Lactobacillus taiwanensis, Lactobacillus reuteri and their rodent host.</title>
        <authorList>
            <person name="Wang T."/>
            <person name="Knowles S."/>
            <person name="Cheng C."/>
        </authorList>
    </citation>
    <scope>NUCLEOTIDE SEQUENCE [LARGE SCALE GENOMIC DNA]</scope>
    <source>
        <strain evidence="9 16">105n</strain>
        <strain evidence="8 15">114h</strain>
    </source>
</reference>
<dbReference type="EMBL" id="MIMU01000100">
    <property type="protein sequence ID" value="OTA83862.1"/>
    <property type="molecule type" value="Genomic_DNA"/>
</dbReference>
<dbReference type="EMBL" id="MKQH01000014">
    <property type="protein sequence ID" value="OJI10521.1"/>
    <property type="molecule type" value="Genomic_DNA"/>
</dbReference>
<evidence type="ECO:0000313" key="3">
    <source>
        <dbReference type="EMBL" id="MRH08871.1"/>
    </source>
</evidence>
<dbReference type="EMBL" id="JOSX01000013">
    <property type="protein sequence ID" value="KEK15715.1"/>
    <property type="molecule type" value="Genomic_DNA"/>
</dbReference>
<dbReference type="EMBL" id="WJNA01000009">
    <property type="protein sequence ID" value="MRH08871.1"/>
    <property type="molecule type" value="Genomic_DNA"/>
</dbReference>
<reference evidence="8" key="6">
    <citation type="submission" date="2017-05" db="EMBL/GenBank/DDBJ databases">
        <authorList>
            <person name="Song R."/>
            <person name="Chenine A.L."/>
            <person name="Ruprecht R.M."/>
        </authorList>
    </citation>
    <scope>NUCLEOTIDE SEQUENCE [LARGE SCALE GENOMIC DNA]</scope>
    <source>
        <strain evidence="8">114h</strain>
    </source>
</reference>
<dbReference type="SUPFAM" id="SSF51182">
    <property type="entry name" value="RmlC-like cupins"/>
    <property type="match status" value="1"/>
</dbReference>
<evidence type="ECO:0000313" key="11">
    <source>
        <dbReference type="Proteomes" id="UP000027731"/>
    </source>
</evidence>
<dbReference type="Proteomes" id="UP000245980">
    <property type="component" value="Unassembled WGS sequence"/>
</dbReference>
<accession>A0A073JQM8</accession>
<dbReference type="Proteomes" id="UP000460207">
    <property type="component" value="Unassembled WGS sequence"/>
</dbReference>
<dbReference type="AlphaFoldDB" id="A0A073JQM8"/>
<evidence type="ECO:0000313" key="1">
    <source>
        <dbReference type="EMBL" id="KEK15715.1"/>
    </source>
</evidence>
<evidence type="ECO:0000313" key="8">
    <source>
        <dbReference type="EMBL" id="OYS70102.1"/>
    </source>
</evidence>
<evidence type="ECO:0000313" key="5">
    <source>
        <dbReference type="EMBL" id="OJI10521.1"/>
    </source>
</evidence>
<evidence type="ECO:0000313" key="20">
    <source>
        <dbReference type="Proteomes" id="UP000587270"/>
    </source>
</evidence>
<dbReference type="Proteomes" id="UP000184174">
    <property type="component" value="Unassembled WGS sequence"/>
</dbReference>
<dbReference type="OrthoDB" id="1691590at2"/>
<evidence type="ECO:0000313" key="12">
    <source>
        <dbReference type="Proteomes" id="UP000184174"/>
    </source>
</evidence>
<dbReference type="Proteomes" id="UP000472879">
    <property type="component" value="Unassembled WGS sequence"/>
</dbReference>
<evidence type="ECO:0000313" key="14">
    <source>
        <dbReference type="Proteomes" id="UP000194286"/>
    </source>
</evidence>
<evidence type="ECO:0000313" key="15">
    <source>
        <dbReference type="Proteomes" id="UP000215747"/>
    </source>
</evidence>
<dbReference type="InterPro" id="IPR011051">
    <property type="entry name" value="RmlC_Cupin_sf"/>
</dbReference>
<evidence type="ECO:0000313" key="13">
    <source>
        <dbReference type="Proteomes" id="UP000189795"/>
    </source>
</evidence>
<protein>
    <submittedName>
        <fullName evidence="1">Cupin</fullName>
    </submittedName>
</protein>
<dbReference type="Proteomes" id="UP000194286">
    <property type="component" value="Unassembled WGS sequence"/>
</dbReference>
<reference evidence="6 13" key="4">
    <citation type="submission" date="2017-03" db="EMBL/GenBank/DDBJ databases">
        <title>Antibiotic resistance of probiotic microorganisms.</title>
        <authorList>
            <person name="Sanudo A.I."/>
            <person name="Olivares M."/>
            <person name="Banuelos O."/>
        </authorList>
    </citation>
    <scope>NUCLEOTIDE SEQUENCE [LARGE SCALE GENOMIC DNA]</scope>
    <source>
        <strain evidence="6 13">CECT8605</strain>
    </source>
</reference>
<dbReference type="EMBL" id="MWVS01000006">
    <property type="protein sequence ID" value="OPG89376.1"/>
    <property type="molecule type" value="Genomic_DNA"/>
</dbReference>
<evidence type="ECO:0000313" key="4">
    <source>
        <dbReference type="EMBL" id="NME22591.1"/>
    </source>
</evidence>
<dbReference type="EMBL" id="QGHT01000015">
    <property type="protein sequence ID" value="PWT42043.1"/>
    <property type="molecule type" value="Genomic_DNA"/>
</dbReference>
<dbReference type="Proteomes" id="UP000027731">
    <property type="component" value="Unassembled WGS sequence"/>
</dbReference>
<dbReference type="PATRIC" id="fig|1598.90.peg.1055"/>
<evidence type="ECO:0000313" key="2">
    <source>
        <dbReference type="EMBL" id="MRG88982.1"/>
    </source>
</evidence>
<proteinExistence type="predicted"/>
<organism evidence="1 11">
    <name type="scientific">Limosilactobacillus reuteri</name>
    <name type="common">Lactobacillus reuteri</name>
    <dbReference type="NCBI Taxonomy" id="1598"/>
    <lineage>
        <taxon>Bacteria</taxon>
        <taxon>Bacillati</taxon>
        <taxon>Bacillota</taxon>
        <taxon>Bacilli</taxon>
        <taxon>Lactobacillales</taxon>
        <taxon>Lactobacillaceae</taxon>
        <taxon>Limosilactobacillus</taxon>
    </lineage>
</organism>
<dbReference type="EMBL" id="NGPX01000046">
    <property type="protein sequence ID" value="OYS92895.1"/>
    <property type="molecule type" value="Genomic_DNA"/>
</dbReference>
<evidence type="ECO:0000313" key="6">
    <source>
        <dbReference type="EMBL" id="OPG89376.1"/>
    </source>
</evidence>
<reference evidence="5 12" key="3">
    <citation type="submission" date="2016-10" db="EMBL/GenBank/DDBJ databases">
        <title>Genome sequence of Lactobacillus reuteri 121, a source of glucan and fructan exopolysaccharides.</title>
        <authorList>
            <person name="Gangoiti J."/>
            <person name="Lammerts Van Bueren A."/>
            <person name="Dijkhuizen L."/>
        </authorList>
    </citation>
    <scope>NUCLEOTIDE SEQUENCE [LARGE SCALE GENOMIC DNA]</scope>
    <source>
        <strain evidence="5 12">121</strain>
    </source>
</reference>
<reference evidence="4 20" key="11">
    <citation type="submission" date="2020-04" db="EMBL/GenBank/DDBJ databases">
        <authorList>
            <person name="Hitch T.C.A."/>
            <person name="Wylensek D."/>
            <person name="Clavel T."/>
        </authorList>
    </citation>
    <scope>NUCLEOTIDE SEQUENCE [LARGE SCALE GENOMIC DNA]</scope>
    <source>
        <strain evidence="4 20">WCA-386-APC-4I</strain>
    </source>
</reference>
<dbReference type="Proteomes" id="UP000215747">
    <property type="component" value="Unassembled WGS sequence"/>
</dbReference>